<dbReference type="InParanoid" id="A0A0C3H2A5"/>
<dbReference type="Pfam" id="PF11951">
    <property type="entry name" value="Fungal_trans_2"/>
    <property type="match status" value="1"/>
</dbReference>
<dbReference type="PANTHER" id="PTHR47784:SF5">
    <property type="entry name" value="STEROL UPTAKE CONTROL PROTEIN 2"/>
    <property type="match status" value="1"/>
</dbReference>
<protein>
    <recommendedName>
        <fullName evidence="3">C2H2-type domain-containing protein</fullName>
    </recommendedName>
</protein>
<accession>A0A0C3H2A5</accession>
<proteinExistence type="predicted"/>
<dbReference type="EMBL" id="KN832882">
    <property type="protein sequence ID" value="KIM97529.1"/>
    <property type="molecule type" value="Genomic_DNA"/>
</dbReference>
<dbReference type="Proteomes" id="UP000054321">
    <property type="component" value="Unassembled WGS sequence"/>
</dbReference>
<dbReference type="InterPro" id="IPR021858">
    <property type="entry name" value="Fun_TF"/>
</dbReference>
<gene>
    <name evidence="1" type="ORF">OIDMADRAFT_204357</name>
</gene>
<dbReference type="InterPro" id="IPR022698">
    <property type="entry name" value="OrsD"/>
</dbReference>
<evidence type="ECO:0000313" key="1">
    <source>
        <dbReference type="EMBL" id="KIM97529.1"/>
    </source>
</evidence>
<dbReference type="Pfam" id="PF12013">
    <property type="entry name" value="OrsD"/>
    <property type="match status" value="1"/>
</dbReference>
<evidence type="ECO:0008006" key="3">
    <source>
        <dbReference type="Google" id="ProtNLM"/>
    </source>
</evidence>
<reference evidence="1 2" key="1">
    <citation type="submission" date="2014-04" db="EMBL/GenBank/DDBJ databases">
        <authorList>
            <consortium name="DOE Joint Genome Institute"/>
            <person name="Kuo A."/>
            <person name="Martino E."/>
            <person name="Perotto S."/>
            <person name="Kohler A."/>
            <person name="Nagy L.G."/>
            <person name="Floudas D."/>
            <person name="Copeland A."/>
            <person name="Barry K.W."/>
            <person name="Cichocki N."/>
            <person name="Veneault-Fourrey C."/>
            <person name="LaButti K."/>
            <person name="Lindquist E.A."/>
            <person name="Lipzen A."/>
            <person name="Lundell T."/>
            <person name="Morin E."/>
            <person name="Murat C."/>
            <person name="Sun H."/>
            <person name="Tunlid A."/>
            <person name="Henrissat B."/>
            <person name="Grigoriev I.V."/>
            <person name="Hibbett D.S."/>
            <person name="Martin F."/>
            <person name="Nordberg H.P."/>
            <person name="Cantor M.N."/>
            <person name="Hua S.X."/>
        </authorList>
    </citation>
    <scope>NUCLEOTIDE SEQUENCE [LARGE SCALE GENOMIC DNA]</scope>
    <source>
        <strain evidence="1 2">Zn</strain>
    </source>
</reference>
<name>A0A0C3H2A5_OIDMZ</name>
<dbReference type="GO" id="GO:0001228">
    <property type="term" value="F:DNA-binding transcription activator activity, RNA polymerase II-specific"/>
    <property type="evidence" value="ECO:0007669"/>
    <property type="project" value="TreeGrafter"/>
</dbReference>
<sequence>MAPTPLQPTDLLHYLPQHRVLICKECHYAIQPSAVSRHLKELHRIYRSNRREFLKFAGELDLADPKDVALPGPNEDPVHFLTTTSGLACEASGCDHLCATVKRMKMHWAAEHTAVVAYDSQWRQVELQTFFRGNQLRYFIVSRSSEALTQAEEHSEVNSEAINNGMGIPNPSAQCNTLLTTAEDLRLLQHFQTSTCLEIGYNETSRQVWHIDVPELAAKHPFLKHGILACSALHLAFLQPAERQQYQLIAAHHQNMALPEFRIKIENPNTDNALALLAFTQLLLIHCFAADQHDDDLLLVKGKDDLGFPLWLKVIRGSCQIFQKVWPNIECVPFKALLIGGVERGLQDRVLEKSVHDERLRSLMGMMKSSIAKTAAVYQTSPLPSALFILVRAYATAEAAQARGSYSLWVAVNTWPVQVGEDFLLLLKEREPTALVLLAYYCLLFKPLERNWYTNGYSRRLLSRIHNQLDEEWRPWLQWPIEEIGLPNESH</sequence>
<organism evidence="1 2">
    <name type="scientific">Oidiodendron maius (strain Zn)</name>
    <dbReference type="NCBI Taxonomy" id="913774"/>
    <lineage>
        <taxon>Eukaryota</taxon>
        <taxon>Fungi</taxon>
        <taxon>Dikarya</taxon>
        <taxon>Ascomycota</taxon>
        <taxon>Pezizomycotina</taxon>
        <taxon>Leotiomycetes</taxon>
        <taxon>Leotiomycetes incertae sedis</taxon>
        <taxon>Myxotrichaceae</taxon>
        <taxon>Oidiodendron</taxon>
    </lineage>
</organism>
<reference evidence="2" key="2">
    <citation type="submission" date="2015-01" db="EMBL/GenBank/DDBJ databases">
        <title>Evolutionary Origins and Diversification of the Mycorrhizal Mutualists.</title>
        <authorList>
            <consortium name="DOE Joint Genome Institute"/>
            <consortium name="Mycorrhizal Genomics Consortium"/>
            <person name="Kohler A."/>
            <person name="Kuo A."/>
            <person name="Nagy L.G."/>
            <person name="Floudas D."/>
            <person name="Copeland A."/>
            <person name="Barry K.W."/>
            <person name="Cichocki N."/>
            <person name="Veneault-Fourrey C."/>
            <person name="LaButti K."/>
            <person name="Lindquist E.A."/>
            <person name="Lipzen A."/>
            <person name="Lundell T."/>
            <person name="Morin E."/>
            <person name="Murat C."/>
            <person name="Riley R."/>
            <person name="Ohm R."/>
            <person name="Sun H."/>
            <person name="Tunlid A."/>
            <person name="Henrissat B."/>
            <person name="Grigoriev I.V."/>
            <person name="Hibbett D.S."/>
            <person name="Martin F."/>
        </authorList>
    </citation>
    <scope>NUCLEOTIDE SEQUENCE [LARGE SCALE GENOMIC DNA]</scope>
    <source>
        <strain evidence="2">Zn</strain>
    </source>
</reference>
<dbReference type="OrthoDB" id="416217at2759"/>
<dbReference type="STRING" id="913774.A0A0C3H2A5"/>
<keyword evidence="2" id="KW-1185">Reference proteome</keyword>
<dbReference type="PANTHER" id="PTHR47784">
    <property type="entry name" value="STEROL UPTAKE CONTROL PROTEIN 2"/>
    <property type="match status" value="1"/>
</dbReference>
<dbReference type="InterPro" id="IPR053157">
    <property type="entry name" value="Sterol_Uptake_Regulator"/>
</dbReference>
<evidence type="ECO:0000313" key="2">
    <source>
        <dbReference type="Proteomes" id="UP000054321"/>
    </source>
</evidence>
<dbReference type="AlphaFoldDB" id="A0A0C3H2A5"/>
<dbReference type="HOGENOM" id="CLU_024934_8_0_1"/>